<keyword evidence="4" id="KW-1185">Reference proteome</keyword>
<feature type="domain" description="DUF6533" evidence="2">
    <location>
        <begin position="26"/>
        <end position="70"/>
    </location>
</feature>
<reference evidence="3" key="2">
    <citation type="journal article" date="2023" name="Proc. Natl. Acad. Sci. U.S.A.">
        <title>A global phylogenomic analysis of the shiitake genus Lentinula.</title>
        <authorList>
            <person name="Sierra-Patev S."/>
            <person name="Min B."/>
            <person name="Naranjo-Ortiz M."/>
            <person name="Looney B."/>
            <person name="Konkel Z."/>
            <person name="Slot J.C."/>
            <person name="Sakamoto Y."/>
            <person name="Steenwyk J.L."/>
            <person name="Rokas A."/>
            <person name="Carro J."/>
            <person name="Camarero S."/>
            <person name="Ferreira P."/>
            <person name="Molpeceres G."/>
            <person name="Ruiz-Duenas F.J."/>
            <person name="Serrano A."/>
            <person name="Henrissat B."/>
            <person name="Drula E."/>
            <person name="Hughes K.W."/>
            <person name="Mata J.L."/>
            <person name="Ishikawa N.K."/>
            <person name="Vargas-Isla R."/>
            <person name="Ushijima S."/>
            <person name="Smith C.A."/>
            <person name="Donoghue J."/>
            <person name="Ahrendt S."/>
            <person name="Andreopoulos W."/>
            <person name="He G."/>
            <person name="LaButti K."/>
            <person name="Lipzen A."/>
            <person name="Ng V."/>
            <person name="Riley R."/>
            <person name="Sandor L."/>
            <person name="Barry K."/>
            <person name="Martinez A.T."/>
            <person name="Xiao Y."/>
            <person name="Gibbons J.G."/>
            <person name="Terashima K."/>
            <person name="Grigoriev I.V."/>
            <person name="Hibbett D."/>
        </authorList>
    </citation>
    <scope>NUCLEOTIDE SEQUENCE</scope>
    <source>
        <strain evidence="3">ET3784</strain>
    </source>
</reference>
<dbReference type="Proteomes" id="UP001176059">
    <property type="component" value="Unassembled WGS sequence"/>
</dbReference>
<keyword evidence="1" id="KW-0812">Transmembrane</keyword>
<feature type="transmembrane region" description="Helical" evidence="1">
    <location>
        <begin position="234"/>
        <end position="253"/>
    </location>
</feature>
<evidence type="ECO:0000256" key="1">
    <source>
        <dbReference type="SAM" id="Phobius"/>
    </source>
</evidence>
<comment type="caution">
    <text evidence="3">The sequence shown here is derived from an EMBL/GenBank/DDBJ whole genome shotgun (WGS) entry which is preliminary data.</text>
</comment>
<evidence type="ECO:0000259" key="2">
    <source>
        <dbReference type="Pfam" id="PF20151"/>
    </source>
</evidence>
<accession>A0AA38J6L3</accession>
<evidence type="ECO:0000313" key="3">
    <source>
        <dbReference type="EMBL" id="KAJ3724135.1"/>
    </source>
</evidence>
<dbReference type="AlphaFoldDB" id="A0AA38J6L3"/>
<sequence length="309" mass="35555">MGVESLATSLEDVTALAHDLQAFKWYYTACCTILFYDFMLTWQEEYEYIWNGARKGHVFYLFLLTRYIPMAFCIITLFAYFSPYGQWRCNRFAIVEWVQTLLVTLPAETVLLIRVNALAGRRFLTLILWAIMVAQFVIVIYAMSQPEQNSGLPLPGIPIDQFHVCILYSKPEMDLAYLLCSIVFDSIVFITTLVITIDNKCSIWPDSGDSSTRLGQSRFRPANSALLSTIQRDGVLYFCAILSGNIIWLILTLRERPGLKFMNTQPSMILTSVMINRLTLSLRKVSDRASIRRISVDWSNWSWPLTWNA</sequence>
<feature type="transmembrane region" description="Helical" evidence="1">
    <location>
        <begin position="92"/>
        <end position="111"/>
    </location>
</feature>
<gene>
    <name evidence="3" type="ORF">DFJ43DRAFT_639786</name>
</gene>
<name>A0AA38J6L3_9AGAR</name>
<proteinExistence type="predicted"/>
<keyword evidence="1" id="KW-0472">Membrane</keyword>
<feature type="transmembrane region" description="Helical" evidence="1">
    <location>
        <begin position="123"/>
        <end position="144"/>
    </location>
</feature>
<organism evidence="3 4">
    <name type="scientific">Lentinula guzmanii</name>
    <dbReference type="NCBI Taxonomy" id="2804957"/>
    <lineage>
        <taxon>Eukaryota</taxon>
        <taxon>Fungi</taxon>
        <taxon>Dikarya</taxon>
        <taxon>Basidiomycota</taxon>
        <taxon>Agaricomycotina</taxon>
        <taxon>Agaricomycetes</taxon>
        <taxon>Agaricomycetidae</taxon>
        <taxon>Agaricales</taxon>
        <taxon>Marasmiineae</taxon>
        <taxon>Omphalotaceae</taxon>
        <taxon>Lentinula</taxon>
    </lineage>
</organism>
<feature type="transmembrane region" description="Helical" evidence="1">
    <location>
        <begin position="175"/>
        <end position="197"/>
    </location>
</feature>
<keyword evidence="1" id="KW-1133">Transmembrane helix</keyword>
<feature type="transmembrane region" description="Helical" evidence="1">
    <location>
        <begin position="58"/>
        <end position="80"/>
    </location>
</feature>
<dbReference type="InterPro" id="IPR045340">
    <property type="entry name" value="DUF6533"/>
</dbReference>
<dbReference type="Pfam" id="PF20151">
    <property type="entry name" value="DUF6533"/>
    <property type="match status" value="1"/>
</dbReference>
<evidence type="ECO:0000313" key="4">
    <source>
        <dbReference type="Proteomes" id="UP001176059"/>
    </source>
</evidence>
<protein>
    <recommendedName>
        <fullName evidence="2">DUF6533 domain-containing protein</fullName>
    </recommendedName>
</protein>
<reference evidence="3" key="1">
    <citation type="submission" date="2022-08" db="EMBL/GenBank/DDBJ databases">
        <authorList>
            <consortium name="DOE Joint Genome Institute"/>
            <person name="Min B."/>
            <person name="Sierra-Patev S."/>
            <person name="Naranjo-Ortiz M."/>
            <person name="Looney B."/>
            <person name="Konkel Z."/>
            <person name="Slot J.C."/>
            <person name="Sakamoto Y."/>
            <person name="Steenwyk J.L."/>
            <person name="Rokas A."/>
            <person name="Carro J."/>
            <person name="Camarero S."/>
            <person name="Ferreira P."/>
            <person name="Molpeceres G."/>
            <person name="Ruiz-duenas F.J."/>
            <person name="Serrano A."/>
            <person name="Henrissat B."/>
            <person name="Drula E."/>
            <person name="Hughes K.W."/>
            <person name="Mata J.L."/>
            <person name="Ishikawa N.K."/>
            <person name="Vargas-Isla R."/>
            <person name="Ushijima S."/>
            <person name="Smith C.A."/>
            <person name="Ahrendt S."/>
            <person name="Andreopoulos W."/>
            <person name="He G."/>
            <person name="LaButti K."/>
            <person name="Lipzen A."/>
            <person name="Ng V."/>
            <person name="Riley R."/>
            <person name="Sandor L."/>
            <person name="Barry K."/>
            <person name="Martinez A.T."/>
            <person name="Xiao Y."/>
            <person name="Gibbons J.G."/>
            <person name="Terashima K."/>
            <person name="Hibbett D.S."/>
            <person name="Grigoriev I.V."/>
        </authorList>
    </citation>
    <scope>NUCLEOTIDE SEQUENCE</scope>
    <source>
        <strain evidence="3">ET3784</strain>
    </source>
</reference>
<dbReference type="EMBL" id="JANVFO010000051">
    <property type="protein sequence ID" value="KAJ3724135.1"/>
    <property type="molecule type" value="Genomic_DNA"/>
</dbReference>
<feature type="transmembrane region" description="Helical" evidence="1">
    <location>
        <begin position="25"/>
        <end position="42"/>
    </location>
</feature>